<dbReference type="InterPro" id="IPR043742">
    <property type="entry name" value="DUF5687"/>
</dbReference>
<dbReference type="Pfam" id="PF18940">
    <property type="entry name" value="DUF5687"/>
    <property type="match status" value="1"/>
</dbReference>
<gene>
    <name evidence="2" type="ORF">HC175_15800</name>
</gene>
<keyword evidence="1" id="KW-0812">Transmembrane</keyword>
<evidence type="ECO:0008006" key="4">
    <source>
        <dbReference type="Google" id="ProtNLM"/>
    </source>
</evidence>
<feature type="transmembrane region" description="Helical" evidence="1">
    <location>
        <begin position="33"/>
        <end position="53"/>
    </location>
</feature>
<feature type="non-terminal residue" evidence="2">
    <location>
        <position position="1"/>
    </location>
</feature>
<protein>
    <recommendedName>
        <fullName evidence="4">Preprotein translocase subunit SecY</fullName>
    </recommendedName>
</protein>
<sequence length="76" mass="8470">QGTGAAQWLIAIPLMVIPIIIFWLLNKFISFEVAVITLAALGFIGILFISVIMDMFAQSYKKNKYAMINGFKQTGE</sequence>
<dbReference type="EMBL" id="JAAVJR010000125">
    <property type="protein sequence ID" value="NJW54374.1"/>
    <property type="molecule type" value="Genomic_DNA"/>
</dbReference>
<keyword evidence="1" id="KW-0472">Membrane</keyword>
<reference evidence="2 3" key="1">
    <citation type="submission" date="2020-03" db="EMBL/GenBank/DDBJ databases">
        <title>Salinimicrobium sp. nov, isolated from SCS.</title>
        <authorList>
            <person name="Cao W.R."/>
        </authorList>
    </citation>
    <scope>NUCLEOTIDE SEQUENCE [LARGE SCALE GENOMIC DNA]</scope>
    <source>
        <strain evidence="3">J15B91</strain>
    </source>
</reference>
<accession>A0ABX1D3X3</accession>
<keyword evidence="3" id="KW-1185">Reference proteome</keyword>
<feature type="transmembrane region" description="Helical" evidence="1">
    <location>
        <begin position="6"/>
        <end position="26"/>
    </location>
</feature>
<organism evidence="2 3">
    <name type="scientific">Salinimicrobium oceani</name>
    <dbReference type="NCBI Taxonomy" id="2722702"/>
    <lineage>
        <taxon>Bacteria</taxon>
        <taxon>Pseudomonadati</taxon>
        <taxon>Bacteroidota</taxon>
        <taxon>Flavobacteriia</taxon>
        <taxon>Flavobacteriales</taxon>
        <taxon>Flavobacteriaceae</taxon>
        <taxon>Salinimicrobium</taxon>
    </lineage>
</organism>
<comment type="caution">
    <text evidence="2">The sequence shown here is derived from an EMBL/GenBank/DDBJ whole genome shotgun (WGS) entry which is preliminary data.</text>
</comment>
<dbReference type="Proteomes" id="UP000703674">
    <property type="component" value="Unassembled WGS sequence"/>
</dbReference>
<evidence type="ECO:0000313" key="2">
    <source>
        <dbReference type="EMBL" id="NJW54374.1"/>
    </source>
</evidence>
<dbReference type="RefSeq" id="WP_235942642.1">
    <property type="nucleotide sequence ID" value="NZ_JAAVJR010000125.1"/>
</dbReference>
<evidence type="ECO:0000256" key="1">
    <source>
        <dbReference type="SAM" id="Phobius"/>
    </source>
</evidence>
<evidence type="ECO:0000313" key="3">
    <source>
        <dbReference type="Proteomes" id="UP000703674"/>
    </source>
</evidence>
<keyword evidence="1" id="KW-1133">Transmembrane helix</keyword>
<name>A0ABX1D3X3_9FLAO</name>
<proteinExistence type="predicted"/>